<dbReference type="PANTHER" id="PTHR36423:SF2">
    <property type="entry name" value="AFR070WP"/>
    <property type="match status" value="1"/>
</dbReference>
<evidence type="ECO:0000313" key="4">
    <source>
        <dbReference type="Proteomes" id="UP000281372"/>
    </source>
</evidence>
<dbReference type="Proteomes" id="UP000281372">
    <property type="component" value="Unassembled WGS sequence"/>
</dbReference>
<proteinExistence type="predicted"/>
<dbReference type="InterPro" id="IPR014980">
    <property type="entry name" value="DOPA_dioxygen"/>
</dbReference>
<dbReference type="PIRSF" id="PIRSF028139">
    <property type="entry name" value="DOPA-diox_rel_Mll2280"/>
    <property type="match status" value="1"/>
</dbReference>
<evidence type="ECO:0008006" key="5">
    <source>
        <dbReference type="Google" id="ProtNLM"/>
    </source>
</evidence>
<reference evidence="1 3" key="1">
    <citation type="submission" date="2015-09" db="EMBL/GenBank/DDBJ databases">
        <title>Genome announcement of multiple Pseudomonas syringae strains.</title>
        <authorList>
            <person name="Thakur S."/>
            <person name="Wang P.W."/>
            <person name="Gong Y."/>
            <person name="Weir B.S."/>
            <person name="Guttman D.S."/>
        </authorList>
    </citation>
    <scope>NUCLEOTIDE SEQUENCE [LARGE SCALE GENOMIC DNA]</scope>
    <source>
        <strain evidence="1 3">ICMP2823</strain>
    </source>
</reference>
<dbReference type="EMBL" id="LJPX01000151">
    <property type="protein sequence ID" value="KPW78467.1"/>
    <property type="molecule type" value="Genomic_DNA"/>
</dbReference>
<dbReference type="SUPFAM" id="SSF143410">
    <property type="entry name" value="DOPA-like"/>
    <property type="match status" value="1"/>
</dbReference>
<evidence type="ECO:0000313" key="1">
    <source>
        <dbReference type="EMBL" id="KPW78467.1"/>
    </source>
</evidence>
<dbReference type="AlphaFoldDB" id="A0A0P9LKI9"/>
<dbReference type="EMBL" id="RBOW01000277">
    <property type="protein sequence ID" value="RMN35824.1"/>
    <property type="molecule type" value="Genomic_DNA"/>
</dbReference>
<reference evidence="2 4" key="2">
    <citation type="submission" date="2018-08" db="EMBL/GenBank/DDBJ databases">
        <title>Recombination of ecologically and evolutionarily significant loci maintains genetic cohesion in the Pseudomonas syringae species complex.</title>
        <authorList>
            <person name="Dillon M."/>
            <person name="Thakur S."/>
            <person name="Almeida R.N.D."/>
            <person name="Weir B.S."/>
            <person name="Guttman D.S."/>
        </authorList>
    </citation>
    <scope>NUCLEOTIDE SEQUENCE [LARGE SCALE GENOMIC DNA]</scope>
    <source>
        <strain evidence="2 4">ICMP 2821</strain>
    </source>
</reference>
<organism evidence="1 3">
    <name type="scientific">Pseudomonas cannabina</name>
    <dbReference type="NCBI Taxonomy" id="86840"/>
    <lineage>
        <taxon>Bacteria</taxon>
        <taxon>Pseudomonadati</taxon>
        <taxon>Pseudomonadota</taxon>
        <taxon>Gammaproteobacteria</taxon>
        <taxon>Pseudomonadales</taxon>
        <taxon>Pseudomonadaceae</taxon>
        <taxon>Pseudomonas</taxon>
    </lineage>
</organism>
<name>A0A0P9LKI9_PSECA</name>
<gene>
    <name evidence="1" type="ORF">ALO81_02103</name>
    <name evidence="2" type="ORF">ALQ64_03477</name>
</gene>
<sequence length="132" mass="14506">MIKAGDTPASARPSAEKGASTSMQDIYGYHAHVYFNAQTLDQARALCEAAAEKFAVQMGRVHQKRVGPHPEWSCQLAFGHEQLADITLWLALNRDGLVVFMHPLTGDELRDHTDHAIWMGAVRPLNLSALTG</sequence>
<evidence type="ECO:0000313" key="2">
    <source>
        <dbReference type="EMBL" id="RMN35824.1"/>
    </source>
</evidence>
<dbReference type="PANTHER" id="PTHR36423">
    <property type="entry name" value="AFR070WP"/>
    <property type="match status" value="1"/>
</dbReference>
<comment type="caution">
    <text evidence="1">The sequence shown here is derived from an EMBL/GenBank/DDBJ whole genome shotgun (WGS) entry which is preliminary data.</text>
</comment>
<dbReference type="Proteomes" id="UP000050564">
    <property type="component" value="Unassembled WGS sequence"/>
</dbReference>
<dbReference type="PATRIC" id="fig|86840.3.peg.2949"/>
<evidence type="ECO:0000313" key="3">
    <source>
        <dbReference type="Proteomes" id="UP000050564"/>
    </source>
</evidence>
<accession>A0A0P9LKI9</accession>
<dbReference type="InterPro" id="IPR023389">
    <property type="entry name" value="DOPA-like_sf"/>
</dbReference>
<dbReference type="Gene3D" id="3.30.70.1240">
    <property type="entry name" value="DOPA-like domains"/>
    <property type="match status" value="1"/>
</dbReference>
<protein>
    <recommendedName>
        <fullName evidence="5">DOPA 4,5-dioxygenase-related protein</fullName>
    </recommendedName>
</protein>
<dbReference type="Pfam" id="PF08883">
    <property type="entry name" value="DOPA_dioxygen"/>
    <property type="match status" value="1"/>
</dbReference>